<accession>A0A5B7D7F1</accession>
<comment type="caution">
    <text evidence="1">The sequence shown here is derived from an EMBL/GenBank/DDBJ whole genome shotgun (WGS) entry which is preliminary data.</text>
</comment>
<gene>
    <name evidence="1" type="ORF">E2C01_009973</name>
</gene>
<evidence type="ECO:0000313" key="1">
    <source>
        <dbReference type="EMBL" id="MPC17127.1"/>
    </source>
</evidence>
<name>A0A5B7D7F1_PORTR</name>
<protein>
    <submittedName>
        <fullName evidence="1">Uncharacterized protein</fullName>
    </submittedName>
</protein>
<dbReference type="AlphaFoldDB" id="A0A5B7D7F1"/>
<proteinExistence type="predicted"/>
<dbReference type="Proteomes" id="UP000324222">
    <property type="component" value="Unassembled WGS sequence"/>
</dbReference>
<evidence type="ECO:0000313" key="2">
    <source>
        <dbReference type="Proteomes" id="UP000324222"/>
    </source>
</evidence>
<keyword evidence="2" id="KW-1185">Reference proteome</keyword>
<dbReference type="EMBL" id="VSRR010000561">
    <property type="protein sequence ID" value="MPC17127.1"/>
    <property type="molecule type" value="Genomic_DNA"/>
</dbReference>
<organism evidence="1 2">
    <name type="scientific">Portunus trituberculatus</name>
    <name type="common">Swimming crab</name>
    <name type="synonym">Neptunus trituberculatus</name>
    <dbReference type="NCBI Taxonomy" id="210409"/>
    <lineage>
        <taxon>Eukaryota</taxon>
        <taxon>Metazoa</taxon>
        <taxon>Ecdysozoa</taxon>
        <taxon>Arthropoda</taxon>
        <taxon>Crustacea</taxon>
        <taxon>Multicrustacea</taxon>
        <taxon>Malacostraca</taxon>
        <taxon>Eumalacostraca</taxon>
        <taxon>Eucarida</taxon>
        <taxon>Decapoda</taxon>
        <taxon>Pleocyemata</taxon>
        <taxon>Brachyura</taxon>
        <taxon>Eubrachyura</taxon>
        <taxon>Portunoidea</taxon>
        <taxon>Portunidae</taxon>
        <taxon>Portuninae</taxon>
        <taxon>Portunus</taxon>
    </lineage>
</organism>
<reference evidence="1 2" key="1">
    <citation type="submission" date="2019-05" db="EMBL/GenBank/DDBJ databases">
        <title>Another draft genome of Portunus trituberculatus and its Hox gene families provides insights of decapod evolution.</title>
        <authorList>
            <person name="Jeong J.-H."/>
            <person name="Song I."/>
            <person name="Kim S."/>
            <person name="Choi T."/>
            <person name="Kim D."/>
            <person name="Ryu S."/>
            <person name="Kim W."/>
        </authorList>
    </citation>
    <scope>NUCLEOTIDE SEQUENCE [LARGE SCALE GENOMIC DNA]</scope>
    <source>
        <tissue evidence="1">Muscle</tissue>
    </source>
</reference>
<sequence length="116" mass="13353">MHLPHIHPSPENQNLKAKWLLQPMPRSPLLERTKNVPRSNASLSDDHKCLDISLNVFYINFCNICSLRCNFQSVEHQLSSTKPHLFFTKTKLSEATDSNSFSVPSCFLYSYFHSKA</sequence>